<protein>
    <recommendedName>
        <fullName evidence="7">Glutathione S-transferase</fullName>
    </recommendedName>
</protein>
<proteinExistence type="inferred from homology"/>
<gene>
    <name evidence="5" type="ORF">CVLEPA_LOCUS27281</name>
</gene>
<evidence type="ECO:0000313" key="5">
    <source>
        <dbReference type="EMBL" id="CAK8694006.1"/>
    </source>
</evidence>
<name>A0ABP0GSS1_CLALP</name>
<dbReference type="Pfam" id="PF00043">
    <property type="entry name" value="GST_C"/>
    <property type="match status" value="1"/>
</dbReference>
<reference evidence="5 6" key="1">
    <citation type="submission" date="2024-02" db="EMBL/GenBank/DDBJ databases">
        <authorList>
            <person name="Daric V."/>
            <person name="Darras S."/>
        </authorList>
    </citation>
    <scope>NUCLEOTIDE SEQUENCE [LARGE SCALE GENOMIC DNA]</scope>
</reference>
<keyword evidence="6" id="KW-1185">Reference proteome</keyword>
<dbReference type="InterPro" id="IPR040079">
    <property type="entry name" value="Glutathione_S-Trfase"/>
</dbReference>
<dbReference type="SFLD" id="SFLDG00358">
    <property type="entry name" value="Main_(cytGST)"/>
    <property type="match status" value="1"/>
</dbReference>
<organism evidence="5 6">
    <name type="scientific">Clavelina lepadiformis</name>
    <name type="common">Light-bulb sea squirt</name>
    <name type="synonym">Ascidia lepadiformis</name>
    <dbReference type="NCBI Taxonomy" id="159417"/>
    <lineage>
        <taxon>Eukaryota</taxon>
        <taxon>Metazoa</taxon>
        <taxon>Chordata</taxon>
        <taxon>Tunicata</taxon>
        <taxon>Ascidiacea</taxon>
        <taxon>Aplousobranchia</taxon>
        <taxon>Clavelinidae</taxon>
        <taxon>Clavelina</taxon>
    </lineage>
</organism>
<dbReference type="InterPro" id="IPR036282">
    <property type="entry name" value="Glutathione-S-Trfase_C_sf"/>
</dbReference>
<dbReference type="EMBL" id="CAWYQH010000141">
    <property type="protein sequence ID" value="CAK8694006.1"/>
    <property type="molecule type" value="Genomic_DNA"/>
</dbReference>
<evidence type="ECO:0008006" key="7">
    <source>
        <dbReference type="Google" id="ProtNLM"/>
    </source>
</evidence>
<evidence type="ECO:0000259" key="4">
    <source>
        <dbReference type="PROSITE" id="PS50405"/>
    </source>
</evidence>
<dbReference type="InterPro" id="IPR036249">
    <property type="entry name" value="Thioredoxin-like_sf"/>
</dbReference>
<dbReference type="CDD" id="cd03177">
    <property type="entry name" value="GST_C_Delta_Epsilon"/>
    <property type="match status" value="1"/>
</dbReference>
<dbReference type="Pfam" id="PF02798">
    <property type="entry name" value="GST_N"/>
    <property type="match status" value="1"/>
</dbReference>
<evidence type="ECO:0000313" key="6">
    <source>
        <dbReference type="Proteomes" id="UP001642483"/>
    </source>
</evidence>
<dbReference type="PANTHER" id="PTHR43969">
    <property type="entry name" value="GLUTATHIONE S TRANSFERASE D10, ISOFORM A-RELATED"/>
    <property type="match status" value="1"/>
</dbReference>
<dbReference type="SFLD" id="SFLDS00019">
    <property type="entry name" value="Glutathione_Transferase_(cytos"/>
    <property type="match status" value="1"/>
</dbReference>
<dbReference type="InterPro" id="IPR004046">
    <property type="entry name" value="GST_C"/>
</dbReference>
<comment type="similarity">
    <text evidence="2">Belongs to the GST superfamily.</text>
</comment>
<sequence length="224" mass="26369">MVLVLYNDPVSPSGRSVHMTLRALGLDFEWKNVNLISSENRLPEFLKINPRGKVPALVDEDLKLAESRAIACYLCNKYATEGTKSLYPSEPEKRAIVDQMLYSGEWMWEEIYIGYLRVRWVLYYGELPWFHNTDGVREALKYLDDRLKENAYMAGNHLTIADLFAHTTIRFLDMLDFDEYSNYPHMKAWMDKIEALDYYDECNNGKIDKVKEKYQALIKERQKQ</sequence>
<dbReference type="Gene3D" id="3.40.30.10">
    <property type="entry name" value="Glutaredoxin"/>
    <property type="match status" value="1"/>
</dbReference>
<accession>A0ABP0GSS1</accession>
<evidence type="ECO:0000259" key="3">
    <source>
        <dbReference type="PROSITE" id="PS50404"/>
    </source>
</evidence>
<feature type="domain" description="GST C-terminal" evidence="4">
    <location>
        <begin position="90"/>
        <end position="217"/>
    </location>
</feature>
<dbReference type="PANTHER" id="PTHR43969:SF9">
    <property type="entry name" value="GLUTATHIONE S TRANSFERASE D10, ISOFORM A-RELATED"/>
    <property type="match status" value="1"/>
</dbReference>
<evidence type="ECO:0000256" key="2">
    <source>
        <dbReference type="RuleBase" id="RU003494"/>
    </source>
</evidence>
<dbReference type="SUPFAM" id="SSF52833">
    <property type="entry name" value="Thioredoxin-like"/>
    <property type="match status" value="1"/>
</dbReference>
<comment type="caution">
    <text evidence="5">The sequence shown here is derived from an EMBL/GenBank/DDBJ whole genome shotgun (WGS) entry which is preliminary data.</text>
</comment>
<dbReference type="PROSITE" id="PS50404">
    <property type="entry name" value="GST_NTER"/>
    <property type="match status" value="1"/>
</dbReference>
<dbReference type="PROSITE" id="PS50405">
    <property type="entry name" value="GST_CTER"/>
    <property type="match status" value="1"/>
</dbReference>
<comment type="subunit">
    <text evidence="1">Homodimer.</text>
</comment>
<dbReference type="Proteomes" id="UP001642483">
    <property type="component" value="Unassembled WGS sequence"/>
</dbReference>
<dbReference type="SUPFAM" id="SSF47616">
    <property type="entry name" value="GST C-terminal domain-like"/>
    <property type="match status" value="1"/>
</dbReference>
<dbReference type="InterPro" id="IPR010987">
    <property type="entry name" value="Glutathione-S-Trfase_C-like"/>
</dbReference>
<dbReference type="InterPro" id="IPR004045">
    <property type="entry name" value="Glutathione_S-Trfase_N"/>
</dbReference>
<evidence type="ECO:0000256" key="1">
    <source>
        <dbReference type="ARBA" id="ARBA00011738"/>
    </source>
</evidence>
<feature type="domain" description="GST N-terminal" evidence="3">
    <location>
        <begin position="1"/>
        <end position="82"/>
    </location>
</feature>
<dbReference type="Gene3D" id="1.20.1050.10">
    <property type="match status" value="1"/>
</dbReference>